<evidence type="ECO:0000313" key="3">
    <source>
        <dbReference type="EMBL" id="SFL13850.1"/>
    </source>
</evidence>
<dbReference type="PANTHER" id="PTHR43685">
    <property type="entry name" value="GLYCOSYLTRANSFERASE"/>
    <property type="match status" value="1"/>
</dbReference>
<name>A0A1I4F971_9RHOB</name>
<dbReference type="InterPro" id="IPR001173">
    <property type="entry name" value="Glyco_trans_2-like"/>
</dbReference>
<dbReference type="EMBL" id="FOTF01000008">
    <property type="protein sequence ID" value="SFL13850.1"/>
    <property type="molecule type" value="Genomic_DNA"/>
</dbReference>
<dbReference type="PANTHER" id="PTHR43685:SF2">
    <property type="entry name" value="GLYCOSYLTRANSFERASE 2-LIKE DOMAIN-CONTAINING PROTEIN"/>
    <property type="match status" value="1"/>
</dbReference>
<dbReference type="InterPro" id="IPR050834">
    <property type="entry name" value="Glycosyltransf_2"/>
</dbReference>
<dbReference type="AlphaFoldDB" id="A0A1I4F971"/>
<accession>A0A1I4F971</accession>
<dbReference type="InterPro" id="IPR029044">
    <property type="entry name" value="Nucleotide-diphossugar_trans"/>
</dbReference>
<evidence type="ECO:0000313" key="4">
    <source>
        <dbReference type="Proteomes" id="UP000199550"/>
    </source>
</evidence>
<dbReference type="Pfam" id="PF00535">
    <property type="entry name" value="Glycos_transf_2"/>
    <property type="match status" value="1"/>
</dbReference>
<reference evidence="3 4" key="1">
    <citation type="submission" date="2016-10" db="EMBL/GenBank/DDBJ databases">
        <authorList>
            <person name="de Groot N.N."/>
        </authorList>
    </citation>
    <scope>NUCLEOTIDE SEQUENCE [LARGE SCALE GENOMIC DNA]</scope>
    <source>
        <strain evidence="3 4">DSM 16199</strain>
    </source>
</reference>
<dbReference type="STRING" id="195913.SAMN04488004_108164"/>
<dbReference type="Proteomes" id="UP000199550">
    <property type="component" value="Unassembled WGS sequence"/>
</dbReference>
<dbReference type="Gene3D" id="3.90.550.10">
    <property type="entry name" value="Spore Coat Polysaccharide Biosynthesis Protein SpsA, Chain A"/>
    <property type="match status" value="1"/>
</dbReference>
<gene>
    <name evidence="3" type="ORF">SAMN04488004_108164</name>
</gene>
<protein>
    <submittedName>
        <fullName evidence="3">Glycosyltransferase like family 2</fullName>
    </submittedName>
</protein>
<evidence type="ECO:0000256" key="1">
    <source>
        <dbReference type="SAM" id="MobiDB-lite"/>
    </source>
</evidence>
<dbReference type="OrthoDB" id="153025at2"/>
<organism evidence="3 4">
    <name type="scientific">Loktanella salsilacus</name>
    <dbReference type="NCBI Taxonomy" id="195913"/>
    <lineage>
        <taxon>Bacteria</taxon>
        <taxon>Pseudomonadati</taxon>
        <taxon>Pseudomonadota</taxon>
        <taxon>Alphaproteobacteria</taxon>
        <taxon>Rhodobacterales</taxon>
        <taxon>Roseobacteraceae</taxon>
        <taxon>Loktanella</taxon>
    </lineage>
</organism>
<dbReference type="SUPFAM" id="SSF53448">
    <property type="entry name" value="Nucleotide-diphospho-sugar transferases"/>
    <property type="match status" value="1"/>
</dbReference>
<keyword evidence="4" id="KW-1185">Reference proteome</keyword>
<proteinExistence type="predicted"/>
<sequence>MQQSVSVIVVSNGRPDALHRCLLGLSQIDHPNCEVIVVADNSSWPAITQSGLAGRIKAARCDVPNISMARNAGLALAAGDIVAFIDDDAVPEPTWLSYLTAPFANENVTAAGGFVRGRNGIDFQWRARLAFGDGETTPFEVDELRPTLMTAGPGRAVKTEGTNMAVRRAALIAMGGFDEAFAFYLDETDLNLRLAQDSATTAIVPLAQVHHGFAASARRRADRVPRTLFQIGASLAVFLRKHGGTAHPTAHVPRAHQRRRLLAHMVAGRLMPGDVRRLLQTFDAGWAEGLKRTPAQHPDFSKPPPFVPFGAQSRTHKVISARSWHAAKALMAAKQAVAGGQIVSLYLMSPTGLFHRRQFDENGVWIQTGGQFGKSDRSDPWWAPWRARRRVDDEAQKMRALRDPHSADYNSLHAKR</sequence>
<evidence type="ECO:0000259" key="2">
    <source>
        <dbReference type="Pfam" id="PF00535"/>
    </source>
</evidence>
<feature type="compositionally biased region" description="Basic and acidic residues" evidence="1">
    <location>
        <begin position="393"/>
        <end position="406"/>
    </location>
</feature>
<feature type="domain" description="Glycosyltransferase 2-like" evidence="2">
    <location>
        <begin position="6"/>
        <end position="143"/>
    </location>
</feature>
<dbReference type="RefSeq" id="WP_090188727.1">
    <property type="nucleotide sequence ID" value="NZ_FOTF01000008.1"/>
</dbReference>
<dbReference type="GO" id="GO:0016740">
    <property type="term" value="F:transferase activity"/>
    <property type="evidence" value="ECO:0007669"/>
    <property type="project" value="UniProtKB-KW"/>
</dbReference>
<feature type="region of interest" description="Disordered" evidence="1">
    <location>
        <begin position="393"/>
        <end position="416"/>
    </location>
</feature>
<keyword evidence="3" id="KW-0808">Transferase</keyword>